<feature type="transmembrane region" description="Helical" evidence="10">
    <location>
        <begin position="529"/>
        <end position="549"/>
    </location>
</feature>
<comment type="caution">
    <text evidence="12">The sequence shown here is derived from an EMBL/GenBank/DDBJ whole genome shotgun (WGS) entry which is preliminary data.</text>
</comment>
<feature type="transmembrane region" description="Helical" evidence="10">
    <location>
        <begin position="755"/>
        <end position="773"/>
    </location>
</feature>
<dbReference type="GO" id="GO:0015293">
    <property type="term" value="F:symporter activity"/>
    <property type="evidence" value="ECO:0007669"/>
    <property type="project" value="UniProtKB-KW"/>
</dbReference>
<dbReference type="Pfam" id="PF00027">
    <property type="entry name" value="cNMP_binding"/>
    <property type="match status" value="1"/>
</dbReference>
<evidence type="ECO:0000256" key="5">
    <source>
        <dbReference type="ARBA" id="ARBA00022847"/>
    </source>
</evidence>
<feature type="transmembrane region" description="Helical" evidence="10">
    <location>
        <begin position="448"/>
        <end position="468"/>
    </location>
</feature>
<evidence type="ECO:0000256" key="10">
    <source>
        <dbReference type="SAM" id="Phobius"/>
    </source>
</evidence>
<dbReference type="AlphaFoldDB" id="A0A4S4C843"/>
<organism evidence="12 13">
    <name type="scientific">Cohnella fermenti</name>
    <dbReference type="NCBI Taxonomy" id="2565925"/>
    <lineage>
        <taxon>Bacteria</taxon>
        <taxon>Bacillati</taxon>
        <taxon>Bacillota</taxon>
        <taxon>Bacilli</taxon>
        <taxon>Bacillales</taxon>
        <taxon>Paenibacillaceae</taxon>
        <taxon>Cohnella</taxon>
    </lineage>
</organism>
<evidence type="ECO:0000256" key="4">
    <source>
        <dbReference type="ARBA" id="ARBA00022692"/>
    </source>
</evidence>
<evidence type="ECO:0000256" key="7">
    <source>
        <dbReference type="ARBA" id="ARBA00023136"/>
    </source>
</evidence>
<dbReference type="InterPro" id="IPR018488">
    <property type="entry name" value="cNMP-bd_CS"/>
</dbReference>
<dbReference type="PANTHER" id="PTHR10283">
    <property type="entry name" value="SOLUTE CARRIER FAMILY 13 MEMBER"/>
    <property type="match status" value="1"/>
</dbReference>
<evidence type="ECO:0000256" key="1">
    <source>
        <dbReference type="ARBA" id="ARBA00004141"/>
    </source>
</evidence>
<keyword evidence="4 10" id="KW-0812">Transmembrane</keyword>
<dbReference type="OrthoDB" id="9766267at2"/>
<feature type="transmembrane region" description="Helical" evidence="10">
    <location>
        <begin position="480"/>
        <end position="509"/>
    </location>
</feature>
<feature type="transmembrane region" description="Helical" evidence="10">
    <location>
        <begin position="822"/>
        <end position="847"/>
    </location>
</feature>
<evidence type="ECO:0000256" key="9">
    <source>
        <dbReference type="ARBA" id="ARBA00031174"/>
    </source>
</evidence>
<reference evidence="12 13" key="1">
    <citation type="submission" date="2019-04" db="EMBL/GenBank/DDBJ databases">
        <title>Cohnella sp. nov. isolated from preserved vegetables.</title>
        <authorList>
            <person name="Lin S.-Y."/>
            <person name="Hung M.-H."/>
            <person name="Young C.-C."/>
        </authorList>
    </citation>
    <scope>NUCLEOTIDE SEQUENCE [LARGE SCALE GENOMIC DNA]</scope>
    <source>
        <strain evidence="12 13">CC-MHH1044</strain>
    </source>
</reference>
<dbReference type="SMART" id="SM00100">
    <property type="entry name" value="cNMP"/>
    <property type="match status" value="1"/>
</dbReference>
<protein>
    <recommendedName>
        <fullName evidence="3">Sodium-dependent dicarboxylate transporter SdcS</fullName>
    </recommendedName>
    <alternativeName>
        <fullName evidence="9">Na(+)/dicarboxylate symporter</fullName>
    </alternativeName>
</protein>
<dbReference type="Proteomes" id="UP000310636">
    <property type="component" value="Unassembled WGS sequence"/>
</dbReference>
<keyword evidence="5" id="KW-0769">Symport</keyword>
<gene>
    <name evidence="12" type="ORF">E6C55_02420</name>
</gene>
<name>A0A4S4C843_9BACL</name>
<dbReference type="PROSITE" id="PS50042">
    <property type="entry name" value="CNMP_BINDING_3"/>
    <property type="match status" value="1"/>
</dbReference>
<evidence type="ECO:0000256" key="2">
    <source>
        <dbReference type="ARBA" id="ARBA00006772"/>
    </source>
</evidence>
<evidence type="ECO:0000256" key="3">
    <source>
        <dbReference type="ARBA" id="ARBA00020150"/>
    </source>
</evidence>
<feature type="transmembrane region" description="Helical" evidence="10">
    <location>
        <begin position="881"/>
        <end position="901"/>
    </location>
</feature>
<feature type="transmembrane region" description="Helical" evidence="10">
    <location>
        <begin position="611"/>
        <end position="634"/>
    </location>
</feature>
<dbReference type="CDD" id="cd00038">
    <property type="entry name" value="CAP_ED"/>
    <property type="match status" value="1"/>
</dbReference>
<evidence type="ECO:0000313" key="12">
    <source>
        <dbReference type="EMBL" id="THF84173.1"/>
    </source>
</evidence>
<feature type="transmembrane region" description="Helical" evidence="10">
    <location>
        <begin position="707"/>
        <end position="724"/>
    </location>
</feature>
<dbReference type="Gene3D" id="2.60.120.10">
    <property type="entry name" value="Jelly Rolls"/>
    <property type="match status" value="1"/>
</dbReference>
<dbReference type="InterPro" id="IPR018490">
    <property type="entry name" value="cNMP-bd_dom_sf"/>
</dbReference>
<feature type="domain" description="Cyclic nucleotide-binding" evidence="11">
    <location>
        <begin position="21"/>
        <end position="141"/>
    </location>
</feature>
<keyword evidence="13" id="KW-1185">Reference proteome</keyword>
<keyword evidence="6 10" id="KW-1133">Transmembrane helix</keyword>
<dbReference type="EMBL" id="SSOB01000002">
    <property type="protein sequence ID" value="THF84173.1"/>
    <property type="molecule type" value="Genomic_DNA"/>
</dbReference>
<dbReference type="PROSITE" id="PS00889">
    <property type="entry name" value="CNMP_BINDING_2"/>
    <property type="match status" value="1"/>
</dbReference>
<comment type="similarity">
    <text evidence="2">Belongs to the SLC13A/DASS transporter (TC 2.A.47) family. NADC subfamily.</text>
</comment>
<evidence type="ECO:0000256" key="6">
    <source>
        <dbReference type="ARBA" id="ARBA00022989"/>
    </source>
</evidence>
<evidence type="ECO:0000259" key="11">
    <source>
        <dbReference type="PROSITE" id="PS50042"/>
    </source>
</evidence>
<dbReference type="Pfam" id="PF00939">
    <property type="entry name" value="Na_sulph_symp"/>
    <property type="match status" value="1"/>
</dbReference>
<dbReference type="PANTHER" id="PTHR10283:SF82">
    <property type="entry name" value="SOLUTE CARRIER FAMILY 13 MEMBER 2"/>
    <property type="match status" value="1"/>
</dbReference>
<evidence type="ECO:0000313" key="13">
    <source>
        <dbReference type="Proteomes" id="UP000310636"/>
    </source>
</evidence>
<dbReference type="GO" id="GO:0005886">
    <property type="term" value="C:plasma membrane"/>
    <property type="evidence" value="ECO:0007669"/>
    <property type="project" value="TreeGrafter"/>
</dbReference>
<feature type="transmembrane region" description="Helical" evidence="10">
    <location>
        <begin position="793"/>
        <end position="815"/>
    </location>
</feature>
<accession>A0A4S4C843</accession>
<dbReference type="InterPro" id="IPR014710">
    <property type="entry name" value="RmlC-like_jellyroll"/>
</dbReference>
<dbReference type="InterPro" id="IPR001898">
    <property type="entry name" value="SLC13A/DASS"/>
</dbReference>
<keyword evidence="7 10" id="KW-0472">Membrane</keyword>
<proteinExistence type="inferred from homology"/>
<dbReference type="SUPFAM" id="SSF51206">
    <property type="entry name" value="cAMP-binding domain-like"/>
    <property type="match status" value="1"/>
</dbReference>
<feature type="transmembrane region" description="Helical" evidence="10">
    <location>
        <begin position="730"/>
        <end position="748"/>
    </location>
</feature>
<comment type="subcellular location">
    <subcellularLocation>
        <location evidence="1">Membrane</location>
        <topology evidence="1">Multi-pass membrane protein</topology>
    </subcellularLocation>
</comment>
<dbReference type="InterPro" id="IPR000595">
    <property type="entry name" value="cNMP-bd_dom"/>
</dbReference>
<evidence type="ECO:0000256" key="8">
    <source>
        <dbReference type="ARBA" id="ARBA00023159"/>
    </source>
</evidence>
<feature type="transmembrane region" description="Helical" evidence="10">
    <location>
        <begin position="654"/>
        <end position="673"/>
    </location>
</feature>
<dbReference type="PRINTS" id="PR00103">
    <property type="entry name" value="CAMPKINASE"/>
</dbReference>
<keyword evidence="8" id="KW-0010">Activator</keyword>
<keyword evidence="5" id="KW-0813">Transport</keyword>
<sequence>MGEYCTEWMRLRSMDLSRIEMFKGLSKVELARILGLMDRQAEAPGKRLFRQGERGDSMFLIEQGQVQLYSETPEGESRPLVLLGEGATLGEMALLTGEPRSATAVAASDVVLYRIDSDIFEKLIGENTALSAYFIRLLSQRLVQTNDRLQASKEAKARLVREAADRLPQPLSEALAAGALLPFLDMNLLEALLGLDWSELRETYREPLAEFVRPIAGPEGERGVELHPTVKPLLAERYLERHSERERAHWLRQAVEYWMGRGRWEAAAAVYMEQEDWESALNVAEWRFAAAEREAAAEAAEAAESAESAIGERDAAGLELFDRCPTELLASRFPVLAAYLSHCAASRREIGLAKLEALLEGGAVSFSAEETIALCELGAELSRGLGHKQKALDFLQRAERTATHAAGPAGAEGGLSERSYQLAEQKLRQEKSKELAAKAGSLWKRKGWSAAAASAAALGSMALFHFMDPLAGLSRGGMDFIGIGLAAVIFWMVNIVADYLVALVMAMLWVLDGLMTPETALSGFASTTWLYMLFILAIGAAITKSGILYRLSLHALRRFPANYRGQLWGLIAGGIALNPLIPSSSAKVTLGVPIARTLSESMGFRDRSAGAAGLSLAAMVFYGFTAPFILTGSYTNAMAFGLVPGAQLPSWFQWFLYALPAFLIFSVLMLLLLKRLFRNPAAARPIARETVDEQLNLLGSWTREERWTVGTVLGSMALLILQPLHGLDNAWIMLLGFGVLLVTGALDTQTLKTSVDWPFLLFIGIAFSFAQGAEQLGIVEAMSAELSERMDAFLSSPTLFLAAVMALSFLVTLVVRDDPAVILLVIALLPLADQAGIHPWVLIFAILLATDPFFFTFQSPTYLLAYYSAEGKSFTHRQGQKVAIGYAVAVIAAVLLSVPYWKWIGLIR</sequence>